<dbReference type="Proteomes" id="UP000177652">
    <property type="component" value="Unassembled WGS sequence"/>
</dbReference>
<sequence length="88" mass="9947">MENQTKIFFGISLFLSYLILTDGNFFFAGWLLFAVPIYALWLNAPAFFSDDNKSGGVIVGYILWVAIQWAIYHFALWPTGGPLAAPYF</sequence>
<dbReference type="EMBL" id="MFLK01000052">
    <property type="protein sequence ID" value="OGG65334.1"/>
    <property type="molecule type" value="Genomic_DNA"/>
</dbReference>
<evidence type="ECO:0008006" key="4">
    <source>
        <dbReference type="Google" id="ProtNLM"/>
    </source>
</evidence>
<organism evidence="2 3">
    <name type="scientific">Candidatus Kaiserbacteria bacterium RIFCSPHIGHO2_02_FULL_55_20</name>
    <dbReference type="NCBI Taxonomy" id="1798497"/>
    <lineage>
        <taxon>Bacteria</taxon>
        <taxon>Candidatus Kaiseribacteriota</taxon>
    </lineage>
</organism>
<proteinExistence type="predicted"/>
<reference evidence="2 3" key="1">
    <citation type="journal article" date="2016" name="Nat. Commun.">
        <title>Thousands of microbial genomes shed light on interconnected biogeochemical processes in an aquifer system.</title>
        <authorList>
            <person name="Anantharaman K."/>
            <person name="Brown C.T."/>
            <person name="Hug L.A."/>
            <person name="Sharon I."/>
            <person name="Castelle C.J."/>
            <person name="Probst A.J."/>
            <person name="Thomas B.C."/>
            <person name="Singh A."/>
            <person name="Wilkins M.J."/>
            <person name="Karaoz U."/>
            <person name="Brodie E.L."/>
            <person name="Williams K.H."/>
            <person name="Hubbard S.S."/>
            <person name="Banfield J.F."/>
        </authorList>
    </citation>
    <scope>NUCLEOTIDE SEQUENCE [LARGE SCALE GENOMIC DNA]</scope>
</reference>
<evidence type="ECO:0000313" key="2">
    <source>
        <dbReference type="EMBL" id="OGG65334.1"/>
    </source>
</evidence>
<dbReference type="AlphaFoldDB" id="A0A1F6DV67"/>
<feature type="transmembrane region" description="Helical" evidence="1">
    <location>
        <begin position="58"/>
        <end position="77"/>
    </location>
</feature>
<keyword evidence="1" id="KW-0472">Membrane</keyword>
<evidence type="ECO:0000313" key="3">
    <source>
        <dbReference type="Proteomes" id="UP000177652"/>
    </source>
</evidence>
<keyword evidence="1" id="KW-1133">Transmembrane helix</keyword>
<accession>A0A1F6DV67</accession>
<dbReference type="STRING" id="1798497.A3D71_04615"/>
<comment type="caution">
    <text evidence="2">The sequence shown here is derived from an EMBL/GenBank/DDBJ whole genome shotgun (WGS) entry which is preliminary data.</text>
</comment>
<protein>
    <recommendedName>
        <fullName evidence="4">Apolipoprotein N-acyltransferase</fullName>
    </recommendedName>
</protein>
<keyword evidence="1" id="KW-0812">Transmembrane</keyword>
<gene>
    <name evidence="2" type="ORF">A3D71_04615</name>
</gene>
<feature type="transmembrane region" description="Helical" evidence="1">
    <location>
        <begin position="7"/>
        <end position="38"/>
    </location>
</feature>
<evidence type="ECO:0000256" key="1">
    <source>
        <dbReference type="SAM" id="Phobius"/>
    </source>
</evidence>
<name>A0A1F6DV67_9BACT</name>